<evidence type="ECO:0000313" key="3">
    <source>
        <dbReference type="EMBL" id="KAF0933848.1"/>
    </source>
</evidence>
<keyword evidence="2" id="KW-0732">Signal</keyword>
<feature type="compositionally biased region" description="Basic and acidic residues" evidence="1">
    <location>
        <begin position="58"/>
        <end position="93"/>
    </location>
</feature>
<feature type="compositionally biased region" description="Basic and acidic residues" evidence="1">
    <location>
        <begin position="164"/>
        <end position="204"/>
    </location>
</feature>
<feature type="region of interest" description="Disordered" evidence="1">
    <location>
        <begin position="37"/>
        <end position="94"/>
    </location>
</feature>
<dbReference type="AlphaFoldDB" id="A0A6G1FA93"/>
<comment type="caution">
    <text evidence="3">The sequence shown here is derived from an EMBL/GenBank/DDBJ whole genome shotgun (WGS) entry which is preliminary data.</text>
</comment>
<gene>
    <name evidence="3" type="ORF">E2562_019301</name>
</gene>
<keyword evidence="4" id="KW-1185">Reference proteome</keyword>
<dbReference type="EMBL" id="SPHZ02000001">
    <property type="protein sequence ID" value="KAF0933848.1"/>
    <property type="molecule type" value="Genomic_DNA"/>
</dbReference>
<proteinExistence type="predicted"/>
<dbReference type="OrthoDB" id="669288at2759"/>
<name>A0A6G1FA93_9ORYZ</name>
<accession>A0A6G1FA93</accession>
<organism evidence="3 4">
    <name type="scientific">Oryza meyeriana var. granulata</name>
    <dbReference type="NCBI Taxonomy" id="110450"/>
    <lineage>
        <taxon>Eukaryota</taxon>
        <taxon>Viridiplantae</taxon>
        <taxon>Streptophyta</taxon>
        <taxon>Embryophyta</taxon>
        <taxon>Tracheophyta</taxon>
        <taxon>Spermatophyta</taxon>
        <taxon>Magnoliopsida</taxon>
        <taxon>Liliopsida</taxon>
        <taxon>Poales</taxon>
        <taxon>Poaceae</taxon>
        <taxon>BOP clade</taxon>
        <taxon>Oryzoideae</taxon>
        <taxon>Oryzeae</taxon>
        <taxon>Oryzinae</taxon>
        <taxon>Oryza</taxon>
        <taxon>Oryza meyeriana</taxon>
    </lineage>
</organism>
<feature type="chain" id="PRO_5026323930" evidence="2">
    <location>
        <begin position="19"/>
        <end position="243"/>
    </location>
</feature>
<dbReference type="Proteomes" id="UP000479710">
    <property type="component" value="Unassembled WGS sequence"/>
</dbReference>
<feature type="region of interest" description="Disordered" evidence="1">
    <location>
        <begin position="159"/>
        <end position="225"/>
    </location>
</feature>
<evidence type="ECO:0000256" key="2">
    <source>
        <dbReference type="SAM" id="SignalP"/>
    </source>
</evidence>
<evidence type="ECO:0000313" key="4">
    <source>
        <dbReference type="Proteomes" id="UP000479710"/>
    </source>
</evidence>
<reference evidence="3 4" key="1">
    <citation type="submission" date="2019-11" db="EMBL/GenBank/DDBJ databases">
        <title>Whole genome sequence of Oryza granulata.</title>
        <authorList>
            <person name="Li W."/>
        </authorList>
    </citation>
    <scope>NUCLEOTIDE SEQUENCE [LARGE SCALE GENOMIC DNA]</scope>
    <source>
        <strain evidence="4">cv. Menghai</strain>
        <tissue evidence="3">Leaf</tissue>
    </source>
</reference>
<protein>
    <submittedName>
        <fullName evidence="3">Uncharacterized protein</fullName>
    </submittedName>
</protein>
<sequence length="243" mass="27559">MAILLGISVVLMARRCFGRRRDRGAVSRMVRMKCKAHKAARKDVPPVKTKQAARRGTKRDLGDDHAEETKEVARHGTGRDQGDDHAEEVEHPSAKWPRNKKLYLDSLRIENINVPREGYRATVWTNDMINKAIHLDTLPDGNFSALPLRPIIEDGDIPLFGSANKEEGDLEGETKEGDVDDRKKGQLSDAEKAKDCPEGSKEQQESQLLAPAQPTPKRRNYIGQEVEGIFRDTQYHIKYQKRR</sequence>
<feature type="signal peptide" evidence="2">
    <location>
        <begin position="1"/>
        <end position="18"/>
    </location>
</feature>
<evidence type="ECO:0000256" key="1">
    <source>
        <dbReference type="SAM" id="MobiDB-lite"/>
    </source>
</evidence>